<dbReference type="Proteomes" id="UP001500740">
    <property type="component" value="Unassembled WGS sequence"/>
</dbReference>
<evidence type="ECO:0008006" key="3">
    <source>
        <dbReference type="Google" id="ProtNLM"/>
    </source>
</evidence>
<protein>
    <recommendedName>
        <fullName evidence="3">TRASH domain-containing protein</fullName>
    </recommendedName>
</protein>
<dbReference type="EMBL" id="BAAACZ010000008">
    <property type="protein sequence ID" value="GAA0455422.1"/>
    <property type="molecule type" value="Genomic_DNA"/>
</dbReference>
<evidence type="ECO:0000313" key="1">
    <source>
        <dbReference type="EMBL" id="GAA0455422.1"/>
    </source>
</evidence>
<proteinExistence type="predicted"/>
<reference evidence="1 2" key="1">
    <citation type="journal article" date="2019" name="Int. J. Syst. Evol. Microbiol.">
        <title>The Global Catalogue of Microorganisms (GCM) 10K type strain sequencing project: providing services to taxonomists for standard genome sequencing and annotation.</title>
        <authorList>
            <consortium name="The Broad Institute Genomics Platform"/>
            <consortium name="The Broad Institute Genome Sequencing Center for Infectious Disease"/>
            <person name="Wu L."/>
            <person name="Ma J."/>
        </authorList>
    </citation>
    <scope>NUCLEOTIDE SEQUENCE [LARGE SCALE GENOMIC DNA]</scope>
    <source>
        <strain evidence="1 2">JCM 14193</strain>
    </source>
</reference>
<organism evidence="1 2">
    <name type="scientific">Alkalibacillus silvisoli</name>
    <dbReference type="NCBI Taxonomy" id="392823"/>
    <lineage>
        <taxon>Bacteria</taxon>
        <taxon>Bacillati</taxon>
        <taxon>Bacillota</taxon>
        <taxon>Bacilli</taxon>
        <taxon>Bacillales</taxon>
        <taxon>Bacillaceae</taxon>
        <taxon>Alkalibacillus</taxon>
    </lineage>
</organism>
<sequence length="56" mass="6446">MICTDCGNPIKKNQTYYRLNNSGSTFCSKNCVHSAYKGFYSDKHIKKGIQAFSRYK</sequence>
<accession>A0ABN0ZQ74</accession>
<evidence type="ECO:0000313" key="2">
    <source>
        <dbReference type="Proteomes" id="UP001500740"/>
    </source>
</evidence>
<keyword evidence="2" id="KW-1185">Reference proteome</keyword>
<name>A0ABN0ZQ74_9BACI</name>
<dbReference type="SUPFAM" id="SSF57716">
    <property type="entry name" value="Glucocorticoid receptor-like (DNA-binding domain)"/>
    <property type="match status" value="1"/>
</dbReference>
<gene>
    <name evidence="1" type="ORF">GCM10008935_07850</name>
</gene>
<comment type="caution">
    <text evidence="1">The sequence shown here is derived from an EMBL/GenBank/DDBJ whole genome shotgun (WGS) entry which is preliminary data.</text>
</comment>